<feature type="compositionally biased region" description="Polar residues" evidence="5">
    <location>
        <begin position="203"/>
        <end position="212"/>
    </location>
</feature>
<evidence type="ECO:0000313" key="10">
    <source>
        <dbReference type="Proteomes" id="UP000770015"/>
    </source>
</evidence>
<evidence type="ECO:0000259" key="8">
    <source>
        <dbReference type="Pfam" id="PF13886"/>
    </source>
</evidence>
<comment type="subcellular location">
    <subcellularLocation>
        <location evidence="1">Membrane</location>
        <topology evidence="1">Multi-pass membrane protein</topology>
    </subcellularLocation>
</comment>
<feature type="region of interest" description="Disordered" evidence="5">
    <location>
        <begin position="264"/>
        <end position="305"/>
    </location>
</feature>
<gene>
    <name evidence="9" type="ORF">F5X68DRAFT_215245</name>
</gene>
<dbReference type="Pfam" id="PF13886">
    <property type="entry name" value="TM7S3_TM198"/>
    <property type="match status" value="1"/>
</dbReference>
<name>A0A9P9A7N8_9PEZI</name>
<feature type="signal peptide" evidence="7">
    <location>
        <begin position="1"/>
        <end position="21"/>
    </location>
</feature>
<keyword evidence="7" id="KW-0732">Signal</keyword>
<keyword evidence="4 6" id="KW-0472">Membrane</keyword>
<dbReference type="PANTHER" id="PTHR39469">
    <property type="entry name" value="CHROMOSOME 1, WHOLE GENOME SHOTGUN SEQUENCE"/>
    <property type="match status" value="1"/>
</dbReference>
<feature type="region of interest" description="Disordered" evidence="5">
    <location>
        <begin position="172"/>
        <end position="215"/>
    </location>
</feature>
<feature type="transmembrane region" description="Helical" evidence="6">
    <location>
        <begin position="25"/>
        <end position="43"/>
    </location>
</feature>
<feature type="region of interest" description="Disordered" evidence="5">
    <location>
        <begin position="540"/>
        <end position="562"/>
    </location>
</feature>
<dbReference type="Proteomes" id="UP000770015">
    <property type="component" value="Unassembled WGS sequence"/>
</dbReference>
<accession>A0A9P9A7N8</accession>
<evidence type="ECO:0000256" key="3">
    <source>
        <dbReference type="ARBA" id="ARBA00022989"/>
    </source>
</evidence>
<feature type="compositionally biased region" description="Basic and acidic residues" evidence="5">
    <location>
        <begin position="488"/>
        <end position="498"/>
    </location>
</feature>
<feature type="region of interest" description="Disordered" evidence="5">
    <location>
        <begin position="137"/>
        <end position="158"/>
    </location>
</feature>
<keyword evidence="3 6" id="KW-1133">Transmembrane helix</keyword>
<dbReference type="GO" id="GO:0016020">
    <property type="term" value="C:membrane"/>
    <property type="evidence" value="ECO:0007669"/>
    <property type="project" value="UniProtKB-SubCell"/>
</dbReference>
<proteinExistence type="predicted"/>
<feature type="compositionally biased region" description="Polar residues" evidence="5">
    <location>
        <begin position="287"/>
        <end position="297"/>
    </location>
</feature>
<evidence type="ECO:0000256" key="5">
    <source>
        <dbReference type="SAM" id="MobiDB-lite"/>
    </source>
</evidence>
<dbReference type="OrthoDB" id="102260at2759"/>
<feature type="compositionally biased region" description="Low complexity" evidence="5">
    <location>
        <begin position="661"/>
        <end position="671"/>
    </location>
</feature>
<feature type="compositionally biased region" description="Polar residues" evidence="5">
    <location>
        <begin position="175"/>
        <end position="195"/>
    </location>
</feature>
<feature type="chain" id="PRO_5040476624" description="TM7S3/TM198-like domain-containing protein" evidence="7">
    <location>
        <begin position="22"/>
        <end position="925"/>
    </location>
</feature>
<dbReference type="PANTHER" id="PTHR39469:SF1">
    <property type="entry name" value="DUF4203 DOMAIN-CONTAINING PROTEIN"/>
    <property type="match status" value="1"/>
</dbReference>
<feature type="compositionally biased region" description="Basic and acidic residues" evidence="5">
    <location>
        <begin position="137"/>
        <end position="148"/>
    </location>
</feature>
<keyword evidence="10" id="KW-1185">Reference proteome</keyword>
<evidence type="ECO:0000256" key="6">
    <source>
        <dbReference type="SAM" id="Phobius"/>
    </source>
</evidence>
<dbReference type="InterPro" id="IPR025256">
    <property type="entry name" value="TM7S3/TM198-like_dom"/>
</dbReference>
<feature type="compositionally biased region" description="Polar residues" evidence="5">
    <location>
        <begin position="429"/>
        <end position="454"/>
    </location>
</feature>
<feature type="transmembrane region" description="Helical" evidence="6">
    <location>
        <begin position="50"/>
        <end position="68"/>
    </location>
</feature>
<evidence type="ECO:0000256" key="7">
    <source>
        <dbReference type="SAM" id="SignalP"/>
    </source>
</evidence>
<feature type="region of interest" description="Disordered" evidence="5">
    <location>
        <begin position="647"/>
        <end position="688"/>
    </location>
</feature>
<feature type="region of interest" description="Disordered" evidence="5">
    <location>
        <begin position="762"/>
        <end position="785"/>
    </location>
</feature>
<feature type="domain" description="TM7S3/TM198-like" evidence="8">
    <location>
        <begin position="1"/>
        <end position="123"/>
    </location>
</feature>
<organism evidence="9 10">
    <name type="scientific">Plectosphaerella plurivora</name>
    <dbReference type="NCBI Taxonomy" id="936078"/>
    <lineage>
        <taxon>Eukaryota</taxon>
        <taxon>Fungi</taxon>
        <taxon>Dikarya</taxon>
        <taxon>Ascomycota</taxon>
        <taxon>Pezizomycotina</taxon>
        <taxon>Sordariomycetes</taxon>
        <taxon>Hypocreomycetidae</taxon>
        <taxon>Glomerellales</taxon>
        <taxon>Plectosphaerellaceae</taxon>
        <taxon>Plectosphaerella</taxon>
    </lineage>
</organism>
<feature type="region of interest" description="Disordered" evidence="5">
    <location>
        <begin position="317"/>
        <end position="503"/>
    </location>
</feature>
<feature type="compositionally biased region" description="Basic and acidic residues" evidence="5">
    <location>
        <begin position="317"/>
        <end position="330"/>
    </location>
</feature>
<comment type="caution">
    <text evidence="9">The sequence shown here is derived from an EMBL/GenBank/DDBJ whole genome shotgun (WGS) entry which is preliminary data.</text>
</comment>
<sequence>MLGGFCLSMWLLCLRSGGLLAPDSIGKVILIVCFTAATYVLYFHRLTRDYALIVSNSFSGATATVLGIDCFSRAGLKEFWAYLWNLNQILFPVGTRTYPLTRGIEVELAAIVILCLAGIVSQLKLWKAIKERREGKEAEVAKDQRSLEQEEEAVGRVIETENARDRRIWERTYGNGDSESMAPSHTNDSGYANNSEGRRSVDGSGNNRNSRPGTAVPVQVVEMEQISPVDEQPPAVPPKTYQPPSVMTRAEHGGPVTVRVAHDDTHPAPPVGSSEAGGEARGWSVPETVQTTEQPESSVDHPSAAPAVVPLPFAVPRHYDDEPRQDDERSSVATFADEDVQAPAKTQKRTSLARRLSQTSMDRLRRMSQRDSRTVLADGNPSEEELVIPRARHDPDNGSIAATMDLDSLDGDSRSIAGASRHSMAMTVDETSTGEASTKRTSASETAMTASVSAADNKGKGRAPVLSAQSQGDHAETDAPIDTPAEATTDKEETDSPKAKSTVSVVESVPVNLTEGHLPQALSRVAMSYRTNEWAKHLGHADLPEPDTLQISEPAEDPSTTEVAAPVDLQELQQTAETGTPAPLPRSNSAMGHSLARTNSQLSMATPPGHRTGGIAGLPSQSGMISRQTSFAGPGHMAVNPHMRQIVAGEGPGNLSRADSRSSTSATSSVAGGSGKERPPVPGVVSYSSPQTLIGQRDIYLRNKMSAVTLPASMTMQDPYTMQAMVGEPDAMRNQPAYASSPMPASGDADDLPLSQRRDMMRRNSGLRSSVSFSERPPSGLYARPMSFSSDALPFDSHQPQRYSNLPSQATRESQLAAFRQSVQMEMYAGTSVMNNGPRARESFYGTAFGSSTGLDRELDVQRSIDAQRAMMLEQKDAEAQRREMERGDKERNDRIFTTMMQSGQWNDLHRDKLRKMQSSAKIRD</sequence>
<evidence type="ECO:0000256" key="2">
    <source>
        <dbReference type="ARBA" id="ARBA00022692"/>
    </source>
</evidence>
<dbReference type="AlphaFoldDB" id="A0A9P9A7N8"/>
<protein>
    <recommendedName>
        <fullName evidence="8">TM7S3/TM198-like domain-containing protein</fullName>
    </recommendedName>
</protein>
<evidence type="ECO:0000256" key="4">
    <source>
        <dbReference type="ARBA" id="ARBA00023136"/>
    </source>
</evidence>
<evidence type="ECO:0000256" key="1">
    <source>
        <dbReference type="ARBA" id="ARBA00004141"/>
    </source>
</evidence>
<keyword evidence="2 6" id="KW-0812">Transmembrane</keyword>
<feature type="compositionally biased region" description="Basic and acidic residues" evidence="5">
    <location>
        <begin position="362"/>
        <end position="373"/>
    </location>
</feature>
<evidence type="ECO:0000313" key="9">
    <source>
        <dbReference type="EMBL" id="KAH6671584.1"/>
    </source>
</evidence>
<dbReference type="EMBL" id="JAGSXJ010000028">
    <property type="protein sequence ID" value="KAH6671584.1"/>
    <property type="molecule type" value="Genomic_DNA"/>
</dbReference>
<reference evidence="9" key="1">
    <citation type="journal article" date="2021" name="Nat. Commun.">
        <title>Genetic determinants of endophytism in the Arabidopsis root mycobiome.</title>
        <authorList>
            <person name="Mesny F."/>
            <person name="Miyauchi S."/>
            <person name="Thiergart T."/>
            <person name="Pickel B."/>
            <person name="Atanasova L."/>
            <person name="Karlsson M."/>
            <person name="Huettel B."/>
            <person name="Barry K.W."/>
            <person name="Haridas S."/>
            <person name="Chen C."/>
            <person name="Bauer D."/>
            <person name="Andreopoulos W."/>
            <person name="Pangilinan J."/>
            <person name="LaButti K."/>
            <person name="Riley R."/>
            <person name="Lipzen A."/>
            <person name="Clum A."/>
            <person name="Drula E."/>
            <person name="Henrissat B."/>
            <person name="Kohler A."/>
            <person name="Grigoriev I.V."/>
            <person name="Martin F.M."/>
            <person name="Hacquard S."/>
        </authorList>
    </citation>
    <scope>NUCLEOTIDE SEQUENCE</scope>
    <source>
        <strain evidence="9">MPI-SDFR-AT-0117</strain>
    </source>
</reference>